<gene>
    <name evidence="1" type="ORF">D5S18_14295</name>
</gene>
<reference evidence="1 2" key="1">
    <citation type="submission" date="2018-09" db="EMBL/GenBank/DDBJ databases">
        <title>YIM PH21274 draft genome.</title>
        <authorList>
            <person name="Miao C."/>
        </authorList>
    </citation>
    <scope>NUCLEOTIDE SEQUENCE [LARGE SCALE GENOMIC DNA]</scope>
    <source>
        <strain evidence="1 2">YIM PH 21724</strain>
    </source>
</reference>
<dbReference type="InterPro" id="IPR025975">
    <property type="entry name" value="Polysacc_lyase"/>
</dbReference>
<evidence type="ECO:0008006" key="3">
    <source>
        <dbReference type="Google" id="ProtNLM"/>
    </source>
</evidence>
<comment type="caution">
    <text evidence="1">The sequence shown here is derived from an EMBL/GenBank/DDBJ whole genome shotgun (WGS) entry which is preliminary data.</text>
</comment>
<accession>A0A3A4KBQ5</accession>
<dbReference type="Gene3D" id="2.60.120.200">
    <property type="match status" value="1"/>
</dbReference>
<sequence>MDESCSATEVSVRIENGRLGRIRMGVLAVIAAALTAVAACSPPPPRPFVGDFGTGNFDQWAICQNVSVGSAPCASYHGPSYSMQVESDVVREGRRFAARFELRQGDSPAGLCCGDRAEVSGEEKTRAGEGEDRWYQWSTRFEDGFPADKGWSVLSQWHADQDGPPPLAIGAGPTNVGVNRWGVVVSTWRGPDDPGPTYTPWSAPIVPDEWTDIRLHVKWSAKDSVGFVELWIDGTPQTFTAAPCAGRTRCAVRTLMPDGGGVYFKQGYYRDPKISRPGIVYHDGFSAATTAGALAPL</sequence>
<protein>
    <recommendedName>
        <fullName evidence="3">Polysaccharide lyase-like protein</fullName>
    </recommendedName>
</protein>
<proteinExistence type="predicted"/>
<organism evidence="1 2">
    <name type="scientific">Nocardia panacis</name>
    <dbReference type="NCBI Taxonomy" id="2340916"/>
    <lineage>
        <taxon>Bacteria</taxon>
        <taxon>Bacillati</taxon>
        <taxon>Actinomycetota</taxon>
        <taxon>Actinomycetes</taxon>
        <taxon>Mycobacteriales</taxon>
        <taxon>Nocardiaceae</taxon>
        <taxon>Nocardia</taxon>
    </lineage>
</organism>
<keyword evidence="2" id="KW-1185">Reference proteome</keyword>
<name>A0A3A4KBQ5_9NOCA</name>
<dbReference type="AlphaFoldDB" id="A0A3A4KBQ5"/>
<evidence type="ECO:0000313" key="2">
    <source>
        <dbReference type="Proteomes" id="UP000266677"/>
    </source>
</evidence>
<evidence type="ECO:0000313" key="1">
    <source>
        <dbReference type="EMBL" id="RJO75595.1"/>
    </source>
</evidence>
<dbReference type="Proteomes" id="UP000266677">
    <property type="component" value="Unassembled WGS sequence"/>
</dbReference>
<dbReference type="EMBL" id="QZFU01000018">
    <property type="protein sequence ID" value="RJO75595.1"/>
    <property type="molecule type" value="Genomic_DNA"/>
</dbReference>
<dbReference type="Pfam" id="PF14099">
    <property type="entry name" value="Polysacc_lyase"/>
    <property type="match status" value="1"/>
</dbReference>